<dbReference type="EMBL" id="VSRR010009794">
    <property type="protein sequence ID" value="MPC50895.1"/>
    <property type="molecule type" value="Genomic_DNA"/>
</dbReference>
<dbReference type="Proteomes" id="UP000324222">
    <property type="component" value="Unassembled WGS sequence"/>
</dbReference>
<evidence type="ECO:0000313" key="2">
    <source>
        <dbReference type="Proteomes" id="UP000324222"/>
    </source>
</evidence>
<sequence length="101" mass="11132">MDTCLTDGAIHKSIKYWEAAIHRANQGSSCYDVMKSTELVLSYSKEAKLAIAETLFPSSESQMVVRCSEVIGEGVLFLAPPAAGLREGGQLWWFSREAFTL</sequence>
<proteinExistence type="predicted"/>
<gene>
    <name evidence="1" type="ORF">E2C01_044729</name>
</gene>
<dbReference type="AlphaFoldDB" id="A0A5B7FZZ9"/>
<protein>
    <submittedName>
        <fullName evidence="1">Uncharacterized protein</fullName>
    </submittedName>
</protein>
<name>A0A5B7FZZ9_PORTR</name>
<evidence type="ECO:0000313" key="1">
    <source>
        <dbReference type="EMBL" id="MPC50895.1"/>
    </source>
</evidence>
<reference evidence="1 2" key="1">
    <citation type="submission" date="2019-05" db="EMBL/GenBank/DDBJ databases">
        <title>Another draft genome of Portunus trituberculatus and its Hox gene families provides insights of decapod evolution.</title>
        <authorList>
            <person name="Jeong J.-H."/>
            <person name="Song I."/>
            <person name="Kim S."/>
            <person name="Choi T."/>
            <person name="Kim D."/>
            <person name="Ryu S."/>
            <person name="Kim W."/>
        </authorList>
    </citation>
    <scope>NUCLEOTIDE SEQUENCE [LARGE SCALE GENOMIC DNA]</scope>
    <source>
        <tissue evidence="1">Muscle</tissue>
    </source>
</reference>
<comment type="caution">
    <text evidence="1">The sequence shown here is derived from an EMBL/GenBank/DDBJ whole genome shotgun (WGS) entry which is preliminary data.</text>
</comment>
<organism evidence="1 2">
    <name type="scientific">Portunus trituberculatus</name>
    <name type="common">Swimming crab</name>
    <name type="synonym">Neptunus trituberculatus</name>
    <dbReference type="NCBI Taxonomy" id="210409"/>
    <lineage>
        <taxon>Eukaryota</taxon>
        <taxon>Metazoa</taxon>
        <taxon>Ecdysozoa</taxon>
        <taxon>Arthropoda</taxon>
        <taxon>Crustacea</taxon>
        <taxon>Multicrustacea</taxon>
        <taxon>Malacostraca</taxon>
        <taxon>Eumalacostraca</taxon>
        <taxon>Eucarida</taxon>
        <taxon>Decapoda</taxon>
        <taxon>Pleocyemata</taxon>
        <taxon>Brachyura</taxon>
        <taxon>Eubrachyura</taxon>
        <taxon>Portunoidea</taxon>
        <taxon>Portunidae</taxon>
        <taxon>Portuninae</taxon>
        <taxon>Portunus</taxon>
    </lineage>
</organism>
<accession>A0A5B7FZZ9</accession>
<keyword evidence="2" id="KW-1185">Reference proteome</keyword>